<comment type="caution">
    <text evidence="2">The sequence shown here is derived from an EMBL/GenBank/DDBJ whole genome shotgun (WGS) entry which is preliminary data.</text>
</comment>
<reference evidence="2" key="1">
    <citation type="submission" date="2021-01" db="EMBL/GenBank/DDBJ databases">
        <title>Adiantum capillus-veneris genome.</title>
        <authorList>
            <person name="Fang Y."/>
            <person name="Liao Q."/>
        </authorList>
    </citation>
    <scope>NUCLEOTIDE SEQUENCE</scope>
    <source>
        <strain evidence="2">H3</strain>
        <tissue evidence="2">Leaf</tissue>
    </source>
</reference>
<evidence type="ECO:0000256" key="1">
    <source>
        <dbReference type="SAM" id="MobiDB-lite"/>
    </source>
</evidence>
<dbReference type="EMBL" id="JABFUD020000002">
    <property type="protein sequence ID" value="KAI5083001.1"/>
    <property type="molecule type" value="Genomic_DNA"/>
</dbReference>
<feature type="compositionally biased region" description="Basic residues" evidence="1">
    <location>
        <begin position="53"/>
        <end position="67"/>
    </location>
</feature>
<protein>
    <submittedName>
        <fullName evidence="2">Uncharacterized protein</fullName>
    </submittedName>
</protein>
<dbReference type="Proteomes" id="UP000886520">
    <property type="component" value="Chromosome 3"/>
</dbReference>
<keyword evidence="3" id="KW-1185">Reference proteome</keyword>
<sequence>MLAGHQRGMQTRAVGSVACMGKLPSGGGVERYSCMASRVEGPSFLKEGDATRGKKKGHCRGRLHKGARQLAAEKGASRAAGGAGDIVSKSGPSELIMQE</sequence>
<feature type="region of interest" description="Disordered" evidence="1">
    <location>
        <begin position="44"/>
        <end position="99"/>
    </location>
</feature>
<gene>
    <name evidence="2" type="ORF">GOP47_0002744</name>
</gene>
<dbReference type="AlphaFoldDB" id="A0A9D4VC66"/>
<proteinExistence type="predicted"/>
<accession>A0A9D4VC66</accession>
<organism evidence="2 3">
    <name type="scientific">Adiantum capillus-veneris</name>
    <name type="common">Maidenhair fern</name>
    <dbReference type="NCBI Taxonomy" id="13818"/>
    <lineage>
        <taxon>Eukaryota</taxon>
        <taxon>Viridiplantae</taxon>
        <taxon>Streptophyta</taxon>
        <taxon>Embryophyta</taxon>
        <taxon>Tracheophyta</taxon>
        <taxon>Polypodiopsida</taxon>
        <taxon>Polypodiidae</taxon>
        <taxon>Polypodiales</taxon>
        <taxon>Pteridineae</taxon>
        <taxon>Pteridaceae</taxon>
        <taxon>Vittarioideae</taxon>
        <taxon>Adiantum</taxon>
    </lineage>
</organism>
<evidence type="ECO:0000313" key="3">
    <source>
        <dbReference type="Proteomes" id="UP000886520"/>
    </source>
</evidence>
<name>A0A9D4VC66_ADICA</name>
<evidence type="ECO:0000313" key="2">
    <source>
        <dbReference type="EMBL" id="KAI5083001.1"/>
    </source>
</evidence>